<evidence type="ECO:0000313" key="2">
    <source>
        <dbReference type="EMBL" id="GFC80393.1"/>
    </source>
</evidence>
<comment type="caution">
    <text evidence="2">The sequence shown here is derived from an EMBL/GenBank/DDBJ whole genome shotgun (WGS) entry which is preliminary data.</text>
</comment>
<feature type="region of interest" description="Disordered" evidence="1">
    <location>
        <begin position="64"/>
        <end position="151"/>
    </location>
</feature>
<evidence type="ECO:0000256" key="1">
    <source>
        <dbReference type="SAM" id="MobiDB-lite"/>
    </source>
</evidence>
<feature type="compositionally biased region" description="Low complexity" evidence="1">
    <location>
        <begin position="121"/>
        <end position="151"/>
    </location>
</feature>
<accession>A0A699R2T0</accession>
<sequence length="151" mass="15113">MHNLAVNLEDSITPSIRKEIKRLKHSQRYWTVYPCGNNVFEVRKGDDSYGVNIDNRTCACKWWDLSDGGDADPSSAGPSVGDLSSAGPSVVDPSSAGPSVGDPSSAGPSVADPSSAGPSVDDPSSAGPSVGGPSSAGPSVGDPSSAGPSVA</sequence>
<protein>
    <submittedName>
        <fullName evidence="2">Uncharacterized protein</fullName>
    </submittedName>
</protein>
<gene>
    <name evidence="2" type="ORF">Tci_852363</name>
</gene>
<organism evidence="2">
    <name type="scientific">Tanacetum cinerariifolium</name>
    <name type="common">Dalmatian daisy</name>
    <name type="synonym">Chrysanthemum cinerariifolium</name>
    <dbReference type="NCBI Taxonomy" id="118510"/>
    <lineage>
        <taxon>Eukaryota</taxon>
        <taxon>Viridiplantae</taxon>
        <taxon>Streptophyta</taxon>
        <taxon>Embryophyta</taxon>
        <taxon>Tracheophyta</taxon>
        <taxon>Spermatophyta</taxon>
        <taxon>Magnoliopsida</taxon>
        <taxon>eudicotyledons</taxon>
        <taxon>Gunneridae</taxon>
        <taxon>Pentapetalae</taxon>
        <taxon>asterids</taxon>
        <taxon>campanulids</taxon>
        <taxon>Asterales</taxon>
        <taxon>Asteraceae</taxon>
        <taxon>Asteroideae</taxon>
        <taxon>Anthemideae</taxon>
        <taxon>Anthemidinae</taxon>
        <taxon>Tanacetum</taxon>
    </lineage>
</organism>
<dbReference type="EMBL" id="BKCJ011074895">
    <property type="protein sequence ID" value="GFC80393.1"/>
    <property type="molecule type" value="Genomic_DNA"/>
</dbReference>
<dbReference type="AlphaFoldDB" id="A0A699R2T0"/>
<name>A0A699R2T0_TANCI</name>
<proteinExistence type="predicted"/>
<feature type="non-terminal residue" evidence="2">
    <location>
        <position position="151"/>
    </location>
</feature>
<reference evidence="2" key="1">
    <citation type="journal article" date="2019" name="Sci. Rep.">
        <title>Draft genome of Tanacetum cinerariifolium, the natural source of mosquito coil.</title>
        <authorList>
            <person name="Yamashiro T."/>
            <person name="Shiraishi A."/>
            <person name="Satake H."/>
            <person name="Nakayama K."/>
        </authorList>
    </citation>
    <scope>NUCLEOTIDE SEQUENCE</scope>
</reference>